<comment type="caution">
    <text evidence="2">The sequence shown here is derived from an EMBL/GenBank/DDBJ whole genome shotgun (WGS) entry which is preliminary data.</text>
</comment>
<feature type="transmembrane region" description="Helical" evidence="1">
    <location>
        <begin position="75"/>
        <end position="96"/>
    </location>
</feature>
<organism evidence="2 3">
    <name type="scientific">Sutcliffiella rhizosphaerae</name>
    <dbReference type="NCBI Taxonomy" id="2880967"/>
    <lineage>
        <taxon>Bacteria</taxon>
        <taxon>Bacillati</taxon>
        <taxon>Bacillota</taxon>
        <taxon>Bacilli</taxon>
        <taxon>Bacillales</taxon>
        <taxon>Bacillaceae</taxon>
        <taxon>Sutcliffiella</taxon>
    </lineage>
</organism>
<evidence type="ECO:0000313" key="3">
    <source>
        <dbReference type="Proteomes" id="UP000789833"/>
    </source>
</evidence>
<gene>
    <name evidence="2" type="ORF">BACCIP111883_04469</name>
</gene>
<accession>A0ABN8AH10</accession>
<reference evidence="2 3" key="1">
    <citation type="submission" date="2021-10" db="EMBL/GenBank/DDBJ databases">
        <authorList>
            <person name="Criscuolo A."/>
        </authorList>
    </citation>
    <scope>NUCLEOTIDE SEQUENCE [LARGE SCALE GENOMIC DNA]</scope>
    <source>
        <strain evidence="3">CIP 111883</strain>
    </source>
</reference>
<keyword evidence="1" id="KW-0812">Transmembrane</keyword>
<sequence length="108" mass="12167">MMMHLMLLLVCMAALMIIIRKMVSIEMRYTPNNTDDEVKHNATVLLWGIGILGLILFIPYQAWVLAGSSQGLHGALVMGASLIFSVFICFSTYYFIKGRRLKSRLPSL</sequence>
<evidence type="ECO:0000313" key="2">
    <source>
        <dbReference type="EMBL" id="CAG9623651.1"/>
    </source>
</evidence>
<dbReference type="RefSeq" id="WP_230505286.1">
    <property type="nucleotide sequence ID" value="NZ_CAKJTJ010000060.1"/>
</dbReference>
<dbReference type="EMBL" id="CAKJTJ010000060">
    <property type="protein sequence ID" value="CAG9623651.1"/>
    <property type="molecule type" value="Genomic_DNA"/>
</dbReference>
<evidence type="ECO:0008006" key="4">
    <source>
        <dbReference type="Google" id="ProtNLM"/>
    </source>
</evidence>
<protein>
    <recommendedName>
        <fullName evidence="4">DUF3784 domain-containing protein</fullName>
    </recommendedName>
</protein>
<feature type="transmembrane region" description="Helical" evidence="1">
    <location>
        <begin position="44"/>
        <end position="63"/>
    </location>
</feature>
<name>A0ABN8AH10_9BACI</name>
<keyword evidence="1" id="KW-0472">Membrane</keyword>
<evidence type="ECO:0000256" key="1">
    <source>
        <dbReference type="SAM" id="Phobius"/>
    </source>
</evidence>
<dbReference type="Proteomes" id="UP000789833">
    <property type="component" value="Unassembled WGS sequence"/>
</dbReference>
<keyword evidence="3" id="KW-1185">Reference proteome</keyword>
<keyword evidence="1" id="KW-1133">Transmembrane helix</keyword>
<proteinExistence type="predicted"/>
<feature type="transmembrane region" description="Helical" evidence="1">
    <location>
        <begin position="6"/>
        <end position="23"/>
    </location>
</feature>